<comment type="caution">
    <text evidence="2">The sequence shown here is derived from an EMBL/GenBank/DDBJ whole genome shotgun (WGS) entry which is preliminary data.</text>
</comment>
<accession>A0A3N6PG23</accession>
<organism evidence="2 3">
    <name type="scientific">Okeania hirsuta</name>
    <dbReference type="NCBI Taxonomy" id="1458930"/>
    <lineage>
        <taxon>Bacteria</taxon>
        <taxon>Bacillati</taxon>
        <taxon>Cyanobacteriota</taxon>
        <taxon>Cyanophyceae</taxon>
        <taxon>Oscillatoriophycideae</taxon>
        <taxon>Oscillatoriales</taxon>
        <taxon>Microcoleaceae</taxon>
        <taxon>Okeania</taxon>
    </lineage>
</organism>
<protein>
    <submittedName>
        <fullName evidence="2">Uncharacterized protein</fullName>
    </submittedName>
</protein>
<keyword evidence="3" id="KW-1185">Reference proteome</keyword>
<sequence>MLEAEGKKRLEGKRFFITLLSGHDIRHFLVGKMRQSQSRQGNYVEALKMASTLSNSGFYLFDVKACAYLYLSLFYCLILCKSH</sequence>
<proteinExistence type="predicted"/>
<feature type="transmembrane region" description="Helical" evidence="1">
    <location>
        <begin position="58"/>
        <end position="80"/>
    </location>
</feature>
<evidence type="ECO:0000313" key="3">
    <source>
        <dbReference type="Proteomes" id="UP000269154"/>
    </source>
</evidence>
<keyword evidence="1" id="KW-0812">Transmembrane</keyword>
<keyword evidence="1" id="KW-1133">Transmembrane helix</keyword>
<dbReference type="EMBL" id="RCBY01000148">
    <property type="protein sequence ID" value="RQH32891.1"/>
    <property type="molecule type" value="Genomic_DNA"/>
</dbReference>
<gene>
    <name evidence="2" type="ORF">D5R40_21885</name>
</gene>
<evidence type="ECO:0000313" key="2">
    <source>
        <dbReference type="EMBL" id="RQH32891.1"/>
    </source>
</evidence>
<dbReference type="Proteomes" id="UP000269154">
    <property type="component" value="Unassembled WGS sequence"/>
</dbReference>
<name>A0A3N6PG23_9CYAN</name>
<evidence type="ECO:0000256" key="1">
    <source>
        <dbReference type="SAM" id="Phobius"/>
    </source>
</evidence>
<dbReference type="AlphaFoldDB" id="A0A3N6PG23"/>
<reference evidence="2 3" key="1">
    <citation type="journal article" date="2018" name="ACS Chem. Biol.">
        <title>Ketoreductase domain dysfunction expands chemodiversity: malyngamide biosynthesis in the cyanobacterium Okeania hirsuta.</title>
        <authorList>
            <person name="Moss N.A."/>
            <person name="Leao T."/>
            <person name="Rankin M."/>
            <person name="McCullough T.M."/>
            <person name="Qu P."/>
            <person name="Korobeynikov A."/>
            <person name="Smith J.L."/>
            <person name="Gerwick L."/>
            <person name="Gerwick W.H."/>
        </authorList>
    </citation>
    <scope>NUCLEOTIDE SEQUENCE [LARGE SCALE GENOMIC DNA]</scope>
    <source>
        <strain evidence="2 3">PAB10Feb10-1</strain>
    </source>
</reference>
<keyword evidence="1" id="KW-0472">Membrane</keyword>